<feature type="domain" description="Amidohydrolase-related" evidence="6">
    <location>
        <begin position="8"/>
        <end position="290"/>
    </location>
</feature>
<comment type="caution">
    <text evidence="7">The sequence shown here is derived from an EMBL/GenBank/DDBJ whole genome shotgun (WGS) entry which is preliminary data.</text>
</comment>
<name>A0A1F7Y595_9BACT</name>
<dbReference type="InterPro" id="IPR050138">
    <property type="entry name" value="DHOase/Allantoinase_Hydrolase"/>
</dbReference>
<dbReference type="InterPro" id="IPR006680">
    <property type="entry name" value="Amidohydro-rel"/>
</dbReference>
<dbReference type="Proteomes" id="UP000178750">
    <property type="component" value="Unassembled WGS sequence"/>
</dbReference>
<comment type="function">
    <text evidence="2">Catalyzes the reversible cyclization of carbamoyl aspartate to dihydroorotate.</text>
</comment>
<dbReference type="PANTHER" id="PTHR43668">
    <property type="entry name" value="ALLANTOINASE"/>
    <property type="match status" value="1"/>
</dbReference>
<dbReference type="EMBL" id="MGGF01000001">
    <property type="protein sequence ID" value="OGM22503.1"/>
    <property type="molecule type" value="Genomic_DNA"/>
</dbReference>
<keyword evidence="5" id="KW-0378">Hydrolase</keyword>
<accession>A0A1F7Y595</accession>
<dbReference type="GO" id="GO:0004038">
    <property type="term" value="F:allantoinase activity"/>
    <property type="evidence" value="ECO:0007669"/>
    <property type="project" value="TreeGrafter"/>
</dbReference>
<dbReference type="AlphaFoldDB" id="A0A1F7Y595"/>
<dbReference type="GO" id="GO:0046872">
    <property type="term" value="F:metal ion binding"/>
    <property type="evidence" value="ECO:0007669"/>
    <property type="project" value="UniProtKB-KW"/>
</dbReference>
<dbReference type="InterPro" id="IPR032466">
    <property type="entry name" value="Metal_Hydrolase"/>
</dbReference>
<comment type="similarity">
    <text evidence="3">Belongs to the metallo-dependent hydrolases superfamily. DHOase family. Class I DHOase subfamily.</text>
</comment>
<dbReference type="PROSITE" id="PS00482">
    <property type="entry name" value="DIHYDROOROTASE_1"/>
    <property type="match status" value="1"/>
</dbReference>
<dbReference type="SUPFAM" id="SSF51556">
    <property type="entry name" value="Metallo-dependent hydrolases"/>
    <property type="match status" value="1"/>
</dbReference>
<protein>
    <recommendedName>
        <fullName evidence="6">Amidohydrolase-related domain-containing protein</fullName>
    </recommendedName>
</protein>
<evidence type="ECO:0000256" key="5">
    <source>
        <dbReference type="ARBA" id="ARBA00022801"/>
    </source>
</evidence>
<dbReference type="FunFam" id="3.20.20.140:FF:000036">
    <property type="entry name" value="Carbamoyl-phosphate synthase large chain"/>
    <property type="match status" value="1"/>
</dbReference>
<dbReference type="GO" id="GO:0006145">
    <property type="term" value="P:purine nucleobase catabolic process"/>
    <property type="evidence" value="ECO:0007669"/>
    <property type="project" value="TreeGrafter"/>
</dbReference>
<comment type="cofactor">
    <cofactor evidence="1">
        <name>Zn(2+)</name>
        <dbReference type="ChEBI" id="CHEBI:29105"/>
    </cofactor>
</comment>
<keyword evidence="4" id="KW-0479">Metal-binding</keyword>
<dbReference type="PROSITE" id="PS00483">
    <property type="entry name" value="DIHYDROOROTASE_2"/>
    <property type="match status" value="1"/>
</dbReference>
<proteinExistence type="inferred from homology"/>
<dbReference type="Pfam" id="PF01979">
    <property type="entry name" value="Amidohydro_1"/>
    <property type="match status" value="1"/>
</dbReference>
<dbReference type="InterPro" id="IPR011059">
    <property type="entry name" value="Metal-dep_hydrolase_composite"/>
</dbReference>
<dbReference type="Gene3D" id="3.20.20.140">
    <property type="entry name" value="Metal-dependent hydrolases"/>
    <property type="match status" value="1"/>
</dbReference>
<gene>
    <name evidence="7" type="ORF">A2863_02985</name>
</gene>
<sequence length="360" mass="40120">MTAEYQKIPALVDPHVHLREPGAEWKESFRTGSMAAIAGGYEVVLDMPNNPGTDATTTPEALYRKWRRTEDGIFCDVGFHLGATAKNSEYFNMVKSLVFGLKIYMNHTTGDLLMEDPNNLQRVFERWPRGKPIMVHAEGETLEKAINLARLNNQILHVAHVATAEEVGMIRKAKEAGLPVTCEVTPHHLFLTEADEQYLGPFGKMRPPLGTAADQFALWQYLHSGVIDMIATDHAPHTRKEKLSDNPPFGVPGLETTLLLLLTAVAEQRLSLEDVVRLTSTNPRKIFGLPKAMDESYVLLDLEYSGFISSDNLRTKCGWTPFEGVRVTGRIAKVVFKGHAVFDGENVVGEPRGEVIFPER</sequence>
<organism evidence="7 8">
    <name type="scientific">Candidatus Woesebacteria bacterium RIFCSPHIGHO2_01_FULL_38_9b</name>
    <dbReference type="NCBI Taxonomy" id="1802493"/>
    <lineage>
        <taxon>Bacteria</taxon>
        <taxon>Candidatus Woeseibacteriota</taxon>
    </lineage>
</organism>
<evidence type="ECO:0000313" key="8">
    <source>
        <dbReference type="Proteomes" id="UP000178750"/>
    </source>
</evidence>
<evidence type="ECO:0000256" key="2">
    <source>
        <dbReference type="ARBA" id="ARBA00002368"/>
    </source>
</evidence>
<evidence type="ECO:0000256" key="1">
    <source>
        <dbReference type="ARBA" id="ARBA00001947"/>
    </source>
</evidence>
<evidence type="ECO:0000313" key="7">
    <source>
        <dbReference type="EMBL" id="OGM22503.1"/>
    </source>
</evidence>
<evidence type="ECO:0000256" key="4">
    <source>
        <dbReference type="ARBA" id="ARBA00022723"/>
    </source>
</evidence>
<dbReference type="SUPFAM" id="SSF51338">
    <property type="entry name" value="Composite domain of metallo-dependent hydrolases"/>
    <property type="match status" value="1"/>
</dbReference>
<evidence type="ECO:0000256" key="3">
    <source>
        <dbReference type="ARBA" id="ARBA00010286"/>
    </source>
</evidence>
<dbReference type="InterPro" id="IPR002195">
    <property type="entry name" value="Dihydroorotase_CS"/>
</dbReference>
<dbReference type="GO" id="GO:0005737">
    <property type="term" value="C:cytoplasm"/>
    <property type="evidence" value="ECO:0007669"/>
    <property type="project" value="TreeGrafter"/>
</dbReference>
<reference evidence="7 8" key="1">
    <citation type="journal article" date="2016" name="Nat. Commun.">
        <title>Thousands of microbial genomes shed light on interconnected biogeochemical processes in an aquifer system.</title>
        <authorList>
            <person name="Anantharaman K."/>
            <person name="Brown C.T."/>
            <person name="Hug L.A."/>
            <person name="Sharon I."/>
            <person name="Castelle C.J."/>
            <person name="Probst A.J."/>
            <person name="Thomas B.C."/>
            <person name="Singh A."/>
            <person name="Wilkins M.J."/>
            <person name="Karaoz U."/>
            <person name="Brodie E.L."/>
            <person name="Williams K.H."/>
            <person name="Hubbard S.S."/>
            <person name="Banfield J.F."/>
        </authorList>
    </citation>
    <scope>NUCLEOTIDE SEQUENCE [LARGE SCALE GENOMIC DNA]</scope>
</reference>
<dbReference type="PANTHER" id="PTHR43668:SF2">
    <property type="entry name" value="ALLANTOINASE"/>
    <property type="match status" value="1"/>
</dbReference>
<evidence type="ECO:0000259" key="6">
    <source>
        <dbReference type="Pfam" id="PF01979"/>
    </source>
</evidence>